<dbReference type="InterPro" id="IPR023214">
    <property type="entry name" value="HAD_sf"/>
</dbReference>
<evidence type="ECO:0000256" key="2">
    <source>
        <dbReference type="ARBA" id="ARBA00022801"/>
    </source>
</evidence>
<evidence type="ECO:0000256" key="1">
    <source>
        <dbReference type="ARBA" id="ARBA00001946"/>
    </source>
</evidence>
<organism evidence="4 5">
    <name type="scientific">Actinomadura barringtoniae</name>
    <dbReference type="NCBI Taxonomy" id="1427535"/>
    <lineage>
        <taxon>Bacteria</taxon>
        <taxon>Bacillati</taxon>
        <taxon>Actinomycetota</taxon>
        <taxon>Actinomycetes</taxon>
        <taxon>Streptosporangiales</taxon>
        <taxon>Thermomonosporaceae</taxon>
        <taxon>Actinomadura</taxon>
    </lineage>
</organism>
<dbReference type="PANTHER" id="PTHR46470">
    <property type="entry name" value="N-ACYLNEURAMINATE-9-PHOSPHATASE"/>
    <property type="match status" value="1"/>
</dbReference>
<dbReference type="Proteomes" id="UP000669179">
    <property type="component" value="Unassembled WGS sequence"/>
</dbReference>
<dbReference type="EMBL" id="JAGEOJ010000002">
    <property type="protein sequence ID" value="MBO2446706.1"/>
    <property type="molecule type" value="Genomic_DNA"/>
</dbReference>
<reference evidence="4" key="1">
    <citation type="submission" date="2021-03" db="EMBL/GenBank/DDBJ databases">
        <authorList>
            <person name="Kanchanasin P."/>
            <person name="Saeng-In P."/>
            <person name="Phongsopitanun W."/>
            <person name="Yuki M."/>
            <person name="Kudo T."/>
            <person name="Ohkuma M."/>
            <person name="Tanasupawat S."/>
        </authorList>
    </citation>
    <scope>NUCLEOTIDE SEQUENCE</scope>
    <source>
        <strain evidence="4">GKU 128</strain>
    </source>
</reference>
<evidence type="ECO:0000313" key="4">
    <source>
        <dbReference type="EMBL" id="MBO2446706.1"/>
    </source>
</evidence>
<evidence type="ECO:0000256" key="3">
    <source>
        <dbReference type="ARBA" id="ARBA00022842"/>
    </source>
</evidence>
<keyword evidence="3" id="KW-0460">Magnesium</keyword>
<dbReference type="GO" id="GO:0016787">
    <property type="term" value="F:hydrolase activity"/>
    <property type="evidence" value="ECO:0007669"/>
    <property type="project" value="UniProtKB-KW"/>
</dbReference>
<dbReference type="SUPFAM" id="SSF56784">
    <property type="entry name" value="HAD-like"/>
    <property type="match status" value="1"/>
</dbReference>
<dbReference type="SFLD" id="SFLDS00003">
    <property type="entry name" value="Haloacid_Dehalogenase"/>
    <property type="match status" value="1"/>
</dbReference>
<dbReference type="PRINTS" id="PR00413">
    <property type="entry name" value="HADHALOGNASE"/>
</dbReference>
<keyword evidence="5" id="KW-1185">Reference proteome</keyword>
<dbReference type="Gene3D" id="3.40.50.1000">
    <property type="entry name" value="HAD superfamily/HAD-like"/>
    <property type="match status" value="1"/>
</dbReference>
<sequence length="229" mass="25183">MAVDAVIFDWGGTLTPWHDIRLDEMWRRICSAHLDPGEAQAAAEALLAAEDELWRRGRDEHRSATLAEVYATAGIEATEAILATQYETWTPHTFIDPDAIPLITGLRERGIKVGVLSNTMWTRDWHERIFDRDGVLGLLDGAVYSSEIPWTKPHANAFKAAMEAVGAEDPGSCVFVGDRPYDDIHGAKSTGMRGVLIPNSTVPAWDDVTPDATIGGLAELLPHVDRWSV</sequence>
<protein>
    <submittedName>
        <fullName evidence="4">HAD family hydrolase</fullName>
    </submittedName>
</protein>
<proteinExistence type="predicted"/>
<evidence type="ECO:0000313" key="5">
    <source>
        <dbReference type="Proteomes" id="UP000669179"/>
    </source>
</evidence>
<dbReference type="RefSeq" id="WP_208254288.1">
    <property type="nucleotide sequence ID" value="NZ_JAGEOJ010000002.1"/>
</dbReference>
<dbReference type="Pfam" id="PF00702">
    <property type="entry name" value="Hydrolase"/>
    <property type="match status" value="1"/>
</dbReference>
<comment type="caution">
    <text evidence="4">The sequence shown here is derived from an EMBL/GenBank/DDBJ whole genome shotgun (WGS) entry which is preliminary data.</text>
</comment>
<comment type="cofactor">
    <cofactor evidence="1">
        <name>Mg(2+)</name>
        <dbReference type="ChEBI" id="CHEBI:18420"/>
    </cofactor>
</comment>
<gene>
    <name evidence="4" type="ORF">J4573_06365</name>
</gene>
<dbReference type="InterPro" id="IPR051400">
    <property type="entry name" value="HAD-like_hydrolase"/>
</dbReference>
<dbReference type="NCBIfam" id="TIGR01549">
    <property type="entry name" value="HAD-SF-IA-v1"/>
    <property type="match status" value="1"/>
</dbReference>
<dbReference type="SFLD" id="SFLDG01129">
    <property type="entry name" value="C1.5:_HAD__Beta-PGM__Phosphata"/>
    <property type="match status" value="1"/>
</dbReference>
<accession>A0A939T139</accession>
<name>A0A939T139_9ACTN</name>
<keyword evidence="2 4" id="KW-0378">Hydrolase</keyword>
<dbReference type="InterPro" id="IPR036412">
    <property type="entry name" value="HAD-like_sf"/>
</dbReference>
<dbReference type="GO" id="GO:0044281">
    <property type="term" value="P:small molecule metabolic process"/>
    <property type="evidence" value="ECO:0007669"/>
    <property type="project" value="UniProtKB-ARBA"/>
</dbReference>
<dbReference type="AlphaFoldDB" id="A0A939T139"/>
<dbReference type="InterPro" id="IPR006439">
    <property type="entry name" value="HAD-SF_hydro_IA"/>
</dbReference>